<dbReference type="AlphaFoldDB" id="A0A7C4Q4K7"/>
<dbReference type="EMBL" id="DSXR01000092">
    <property type="protein sequence ID" value="HGS87753.1"/>
    <property type="molecule type" value="Genomic_DNA"/>
</dbReference>
<feature type="transmembrane region" description="Helical" evidence="1">
    <location>
        <begin position="12"/>
        <end position="31"/>
    </location>
</feature>
<keyword evidence="1" id="KW-0472">Membrane</keyword>
<name>A0A7C4Q4K7_9CHLR</name>
<keyword evidence="1" id="KW-0812">Transmembrane</keyword>
<keyword evidence="1" id="KW-1133">Transmembrane helix</keyword>
<gene>
    <name evidence="2" type="ORF">ENT17_09055</name>
</gene>
<comment type="caution">
    <text evidence="2">The sequence shown here is derived from an EMBL/GenBank/DDBJ whole genome shotgun (WGS) entry which is preliminary data.</text>
</comment>
<reference evidence="2" key="1">
    <citation type="journal article" date="2020" name="mSystems">
        <title>Genome- and Community-Level Interaction Insights into Carbon Utilization and Element Cycling Functions of Hydrothermarchaeota in Hydrothermal Sediment.</title>
        <authorList>
            <person name="Zhou Z."/>
            <person name="Liu Y."/>
            <person name="Xu W."/>
            <person name="Pan J."/>
            <person name="Luo Z.H."/>
            <person name="Li M."/>
        </authorList>
    </citation>
    <scope>NUCLEOTIDE SEQUENCE [LARGE SCALE GENOMIC DNA]</scope>
    <source>
        <strain evidence="2">SpSt-556</strain>
    </source>
</reference>
<organism evidence="2">
    <name type="scientific">Bellilinea caldifistulae</name>
    <dbReference type="NCBI Taxonomy" id="360411"/>
    <lineage>
        <taxon>Bacteria</taxon>
        <taxon>Bacillati</taxon>
        <taxon>Chloroflexota</taxon>
        <taxon>Anaerolineae</taxon>
        <taxon>Anaerolineales</taxon>
        <taxon>Anaerolineaceae</taxon>
        <taxon>Bellilinea</taxon>
    </lineage>
</organism>
<accession>A0A7C4Q4K7</accession>
<proteinExistence type="predicted"/>
<evidence type="ECO:0000256" key="1">
    <source>
        <dbReference type="SAM" id="Phobius"/>
    </source>
</evidence>
<protein>
    <submittedName>
        <fullName evidence="2">Uncharacterized protein</fullName>
    </submittedName>
</protein>
<evidence type="ECO:0000313" key="2">
    <source>
        <dbReference type="EMBL" id="HGS87753.1"/>
    </source>
</evidence>
<sequence>MNGESSELTAWVALMVIGLGVILFLVVSIRFTKKRQKGQETLQSLGFKPIPRDTTLEMRLRNLYGNPYAFFRELYQRRMPDSVLYVFGLDTPDGVLISRGIAIMSSNLSLPPFKIFPKIDSKQFGLGKLANQMIEQAVSRVDEKVEFPEFPEFNKKYLLFSGDQKGVRKFFTDRMADYFSGTNLVGIITEGDLLVFEDYSTPFAQDALSALNQHVRQAIEIYRLFQSH</sequence>